<dbReference type="Pfam" id="PF01479">
    <property type="entry name" value="S4"/>
    <property type="match status" value="1"/>
</dbReference>
<dbReference type="InterPro" id="IPR050188">
    <property type="entry name" value="RluA_PseudoU_synthase"/>
</dbReference>
<dbReference type="InterPro" id="IPR006145">
    <property type="entry name" value="PsdUridine_synth_RsuA/RluA"/>
</dbReference>
<accession>A0ABY8G154</accession>
<evidence type="ECO:0000313" key="8">
    <source>
        <dbReference type="Proteomes" id="UP001215827"/>
    </source>
</evidence>
<organism evidence="7 8">
    <name type="scientific">Altererythrobacter arenosus</name>
    <dbReference type="NCBI Taxonomy" id="3032592"/>
    <lineage>
        <taxon>Bacteria</taxon>
        <taxon>Pseudomonadati</taxon>
        <taxon>Pseudomonadota</taxon>
        <taxon>Alphaproteobacteria</taxon>
        <taxon>Sphingomonadales</taxon>
        <taxon>Erythrobacteraceae</taxon>
        <taxon>Altererythrobacter</taxon>
    </lineage>
</organism>
<keyword evidence="8" id="KW-1185">Reference proteome</keyword>
<evidence type="ECO:0000256" key="5">
    <source>
        <dbReference type="RuleBase" id="RU362028"/>
    </source>
</evidence>
<dbReference type="PROSITE" id="PS50889">
    <property type="entry name" value="S4"/>
    <property type="match status" value="1"/>
</dbReference>
<name>A0ABY8G154_9SPHN</name>
<comment type="catalytic activity">
    <reaction evidence="3">
        <text>uridine(1911/1915/1917) in 23S rRNA = pseudouridine(1911/1915/1917) in 23S rRNA</text>
        <dbReference type="Rhea" id="RHEA:42524"/>
        <dbReference type="Rhea" id="RHEA-COMP:10097"/>
        <dbReference type="Rhea" id="RHEA-COMP:10098"/>
        <dbReference type="ChEBI" id="CHEBI:65314"/>
        <dbReference type="ChEBI" id="CHEBI:65315"/>
        <dbReference type="EC" id="5.4.99.23"/>
    </reaction>
</comment>
<dbReference type="Gene3D" id="3.10.290.10">
    <property type="entry name" value="RNA-binding S4 domain"/>
    <property type="match status" value="1"/>
</dbReference>
<evidence type="ECO:0000313" key="7">
    <source>
        <dbReference type="EMBL" id="WFL78109.1"/>
    </source>
</evidence>
<dbReference type="InterPro" id="IPR006224">
    <property type="entry name" value="PsdUridine_synth_RluA-like_CS"/>
</dbReference>
<comment type="catalytic activity">
    <reaction evidence="5">
        <text>a uridine in RNA = a pseudouridine in RNA</text>
        <dbReference type="Rhea" id="RHEA:48348"/>
        <dbReference type="Rhea" id="RHEA-COMP:12068"/>
        <dbReference type="Rhea" id="RHEA-COMP:12069"/>
        <dbReference type="ChEBI" id="CHEBI:65314"/>
        <dbReference type="ChEBI" id="CHEBI:65315"/>
    </reaction>
</comment>
<keyword evidence="4" id="KW-0694">RNA-binding</keyword>
<dbReference type="InterPro" id="IPR020103">
    <property type="entry name" value="PsdUridine_synth_cat_dom_sf"/>
</dbReference>
<dbReference type="RefSeq" id="WP_278016799.1">
    <property type="nucleotide sequence ID" value="NZ_CP121106.1"/>
</dbReference>
<dbReference type="InterPro" id="IPR006225">
    <property type="entry name" value="PsdUridine_synth_RluC/D"/>
</dbReference>
<dbReference type="EMBL" id="CP121106">
    <property type="protein sequence ID" value="WFL78109.1"/>
    <property type="molecule type" value="Genomic_DNA"/>
</dbReference>
<comment type="similarity">
    <text evidence="1 5">Belongs to the pseudouridine synthase RluA family.</text>
</comment>
<gene>
    <name evidence="7" type="ORF">P7228_03295</name>
</gene>
<proteinExistence type="inferred from homology"/>
<dbReference type="NCBIfam" id="TIGR00005">
    <property type="entry name" value="rluA_subfam"/>
    <property type="match status" value="1"/>
</dbReference>
<evidence type="ECO:0000256" key="2">
    <source>
        <dbReference type="ARBA" id="ARBA00023235"/>
    </source>
</evidence>
<dbReference type="SMART" id="SM00363">
    <property type="entry name" value="S4"/>
    <property type="match status" value="1"/>
</dbReference>
<dbReference type="InterPro" id="IPR002942">
    <property type="entry name" value="S4_RNA-bd"/>
</dbReference>
<dbReference type="SUPFAM" id="SSF55120">
    <property type="entry name" value="Pseudouridine synthase"/>
    <property type="match status" value="1"/>
</dbReference>
<keyword evidence="2 5" id="KW-0413">Isomerase</keyword>
<evidence type="ECO:0000256" key="3">
    <source>
        <dbReference type="ARBA" id="ARBA00036882"/>
    </source>
</evidence>
<dbReference type="EC" id="5.4.99.-" evidence="5"/>
<dbReference type="CDD" id="cd02869">
    <property type="entry name" value="PseudoU_synth_RluA_like"/>
    <property type="match status" value="1"/>
</dbReference>
<evidence type="ECO:0000256" key="1">
    <source>
        <dbReference type="ARBA" id="ARBA00010876"/>
    </source>
</evidence>
<comment type="function">
    <text evidence="5">Responsible for synthesis of pseudouridine from uracil.</text>
</comment>
<sequence length="314" mass="33793">MAAAEVITGSILAPARLDKALADATDLSRARIQALLAEGQVEVDGRTVTSAKTKVAGGAAFRITVPPATEAEAQPQDIPLEVVFEDEHLIVVDKPAGLVVHPAAGNPDGTLVNALLHHCQGQLSGIGGVARPGIVHRIDKDTSGLLVVAKSDKAHEGLARQFKDHSLERRYLAVCAGHPTPAEGTIEERIGRSETNRKKMAVLDKNSSRGKHAVTHYKVLKRLDSCALIECRLETGRTHQVRVHCASIGHALLGDPVYGRTPARLRPILKELGFERQALHAATLGFEHPVTGKWLEFASELPADMRELIDETAR</sequence>
<dbReference type="Gene3D" id="3.30.2350.10">
    <property type="entry name" value="Pseudouridine synthase"/>
    <property type="match status" value="1"/>
</dbReference>
<evidence type="ECO:0000259" key="6">
    <source>
        <dbReference type="SMART" id="SM00363"/>
    </source>
</evidence>
<dbReference type="CDD" id="cd00165">
    <property type="entry name" value="S4"/>
    <property type="match status" value="1"/>
</dbReference>
<dbReference type="SUPFAM" id="SSF55174">
    <property type="entry name" value="Alpha-L RNA-binding motif"/>
    <property type="match status" value="1"/>
</dbReference>
<feature type="domain" description="RNA-binding S4" evidence="6">
    <location>
        <begin position="15"/>
        <end position="75"/>
    </location>
</feature>
<evidence type="ECO:0000256" key="4">
    <source>
        <dbReference type="PROSITE-ProRule" id="PRU00182"/>
    </source>
</evidence>
<dbReference type="PANTHER" id="PTHR21600:SF44">
    <property type="entry name" value="RIBOSOMAL LARGE SUBUNIT PSEUDOURIDINE SYNTHASE D"/>
    <property type="match status" value="1"/>
</dbReference>
<dbReference type="PROSITE" id="PS01129">
    <property type="entry name" value="PSI_RLU"/>
    <property type="match status" value="1"/>
</dbReference>
<dbReference type="PANTHER" id="PTHR21600">
    <property type="entry name" value="MITOCHONDRIAL RNA PSEUDOURIDINE SYNTHASE"/>
    <property type="match status" value="1"/>
</dbReference>
<protein>
    <recommendedName>
        <fullName evidence="5">Pseudouridine synthase</fullName>
        <ecNumber evidence="5">5.4.99.-</ecNumber>
    </recommendedName>
</protein>
<dbReference type="Proteomes" id="UP001215827">
    <property type="component" value="Chromosome"/>
</dbReference>
<reference evidence="7 8" key="1">
    <citation type="submission" date="2023-03" db="EMBL/GenBank/DDBJ databases">
        <title>Altererythrobacter sp. CAU 1644 isolated from sand.</title>
        <authorList>
            <person name="Kim W."/>
        </authorList>
    </citation>
    <scope>NUCLEOTIDE SEQUENCE [LARGE SCALE GENOMIC DNA]</scope>
    <source>
        <strain evidence="7 8">CAU 1644</strain>
    </source>
</reference>
<dbReference type="InterPro" id="IPR036986">
    <property type="entry name" value="S4_RNA-bd_sf"/>
</dbReference>
<dbReference type="Pfam" id="PF00849">
    <property type="entry name" value="PseudoU_synth_2"/>
    <property type="match status" value="1"/>
</dbReference>